<sequence>MKIFTVLLQKEFRESWRSFKFLWMPLLFLFLGISDPLTNYYMKDILKAVGNVPEGFSITLPDYAPIDILKASTGQFQSIGLIVLAITAAGMINRERQSGTATLLYVRPISFIAFFLSKWTVVSMLGILSAILGYAGSMYYTSILYGSVKAMPFIQMIMSYCVWILFVTAISLMFSSMFKTVLATTVTIITLPVAIMIDALIGKYWSISPWKLADYSVQLLAETGNEYYLKTLLLTIFLTVLAIILGILFTRKNAGTTKI</sequence>
<dbReference type="GO" id="GO:0005886">
    <property type="term" value="C:plasma membrane"/>
    <property type="evidence" value="ECO:0007669"/>
    <property type="project" value="UniProtKB-SubCell"/>
</dbReference>
<keyword evidence="1" id="KW-0472">Membrane</keyword>
<proteinExistence type="predicted"/>
<reference evidence="2 3" key="1">
    <citation type="submission" date="2017-09" db="EMBL/GenBank/DDBJ databases">
        <title>Large-scale bioinformatics analysis of Bacillus genomes uncovers conserved roles of natural products in bacterial physiology.</title>
        <authorList>
            <consortium name="Agbiome Team Llc"/>
            <person name="Bleich R.M."/>
            <person name="Grubbs K.J."/>
            <person name="Santa Maria K.C."/>
            <person name="Allen S.E."/>
            <person name="Farag S."/>
            <person name="Shank E.A."/>
            <person name="Bowers A."/>
        </authorList>
    </citation>
    <scope>NUCLEOTIDE SEQUENCE [LARGE SCALE GENOMIC DNA]</scope>
    <source>
        <strain evidence="2 3">AFS058004</strain>
    </source>
</reference>
<organism evidence="2 3">
    <name type="scientific">Bacillus thuringiensis</name>
    <dbReference type="NCBI Taxonomy" id="1428"/>
    <lineage>
        <taxon>Bacteria</taxon>
        <taxon>Bacillati</taxon>
        <taxon>Bacillota</taxon>
        <taxon>Bacilli</taxon>
        <taxon>Bacillales</taxon>
        <taxon>Bacillaceae</taxon>
        <taxon>Bacillus</taxon>
        <taxon>Bacillus cereus group</taxon>
    </lineage>
</organism>
<dbReference type="EMBL" id="NUFN01000011">
    <property type="protein sequence ID" value="PGH84894.1"/>
    <property type="molecule type" value="Genomic_DNA"/>
</dbReference>
<dbReference type="Proteomes" id="UP000222944">
    <property type="component" value="Unassembled WGS sequence"/>
</dbReference>
<comment type="caution">
    <text evidence="2">The sequence shown here is derived from an EMBL/GenBank/DDBJ whole genome shotgun (WGS) entry which is preliminary data.</text>
</comment>
<feature type="transmembrane region" description="Helical" evidence="1">
    <location>
        <begin position="75"/>
        <end position="92"/>
    </location>
</feature>
<keyword evidence="1" id="KW-1133">Transmembrane helix</keyword>
<evidence type="ECO:0000313" key="2">
    <source>
        <dbReference type="EMBL" id="PGH84894.1"/>
    </source>
</evidence>
<evidence type="ECO:0000256" key="1">
    <source>
        <dbReference type="SAM" id="Phobius"/>
    </source>
</evidence>
<evidence type="ECO:0000313" key="3">
    <source>
        <dbReference type="Proteomes" id="UP000222944"/>
    </source>
</evidence>
<dbReference type="Pfam" id="PF12679">
    <property type="entry name" value="ABC2_membrane_2"/>
    <property type="match status" value="1"/>
</dbReference>
<dbReference type="AlphaFoldDB" id="A0A9X7C123"/>
<dbReference type="GO" id="GO:0140359">
    <property type="term" value="F:ABC-type transporter activity"/>
    <property type="evidence" value="ECO:0007669"/>
    <property type="project" value="InterPro"/>
</dbReference>
<feature type="transmembrane region" description="Helical" evidence="1">
    <location>
        <begin position="153"/>
        <end position="174"/>
    </location>
</feature>
<keyword evidence="1" id="KW-0812">Transmembrane</keyword>
<accession>A0A9X7C123</accession>
<dbReference type="RefSeq" id="WP_098866611.1">
    <property type="nucleotide sequence ID" value="NZ_NUFN01000011.1"/>
</dbReference>
<gene>
    <name evidence="2" type="ORF">CN899_10265</name>
</gene>
<protein>
    <submittedName>
        <fullName evidence="2">ABC transporter permease</fullName>
    </submittedName>
</protein>
<feature type="transmembrane region" description="Helical" evidence="1">
    <location>
        <begin position="227"/>
        <end position="249"/>
    </location>
</feature>
<feature type="transmembrane region" description="Helical" evidence="1">
    <location>
        <begin position="181"/>
        <end position="207"/>
    </location>
</feature>
<feature type="transmembrane region" description="Helical" evidence="1">
    <location>
        <begin position="104"/>
        <end position="133"/>
    </location>
</feature>
<name>A0A9X7C123_BACTU</name>
<dbReference type="PANTHER" id="PTHR43471">
    <property type="entry name" value="ABC TRANSPORTER PERMEASE"/>
    <property type="match status" value="1"/>
</dbReference>
<feature type="transmembrane region" description="Helical" evidence="1">
    <location>
        <begin position="21"/>
        <end position="42"/>
    </location>
</feature>